<feature type="region of interest" description="Disordered" evidence="1">
    <location>
        <begin position="22"/>
        <end position="110"/>
    </location>
</feature>
<reference evidence="3 4" key="1">
    <citation type="submission" date="2024-06" db="EMBL/GenBank/DDBJ databases">
        <authorList>
            <person name="Woo H."/>
        </authorList>
    </citation>
    <scope>NUCLEOTIDE SEQUENCE [LARGE SCALE GENOMIC DNA]</scope>
    <source>
        <strain evidence="3 4">Si-c</strain>
    </source>
</reference>
<proteinExistence type="predicted"/>
<comment type="caution">
    <text evidence="3">The sequence shown here is derived from an EMBL/GenBank/DDBJ whole genome shotgun (WGS) entry which is preliminary data.</text>
</comment>
<sequence>MRIRNLVSLPLCLLAVAAVAQTAPPATRQDDQWSRPAAAATTGHGYALPGNDATTKPSPFKFKSERKTWEPEPPPPRANDQDAVMGTERPWQNGQPPVSCAQTPHDPSCR</sequence>
<dbReference type="Proteomes" id="UP001556220">
    <property type="component" value="Unassembled WGS sequence"/>
</dbReference>
<evidence type="ECO:0000313" key="4">
    <source>
        <dbReference type="Proteomes" id="UP001556220"/>
    </source>
</evidence>
<feature type="chain" id="PRO_5045532735" description="Secreted protein" evidence="2">
    <location>
        <begin position="21"/>
        <end position="110"/>
    </location>
</feature>
<evidence type="ECO:0000256" key="1">
    <source>
        <dbReference type="SAM" id="MobiDB-lite"/>
    </source>
</evidence>
<protein>
    <recommendedName>
        <fullName evidence="5">Secreted protein</fullName>
    </recommendedName>
</protein>
<name>A0ABV3QBJ4_9GAMM</name>
<keyword evidence="4" id="KW-1185">Reference proteome</keyword>
<evidence type="ECO:0000256" key="2">
    <source>
        <dbReference type="SAM" id="SignalP"/>
    </source>
</evidence>
<dbReference type="RefSeq" id="WP_367853265.1">
    <property type="nucleotide sequence ID" value="NZ_JBFOHK010000001.1"/>
</dbReference>
<keyword evidence="2" id="KW-0732">Signal</keyword>
<organism evidence="3 4">
    <name type="scientific">Rhodanobacter lycopersici</name>
    <dbReference type="NCBI Taxonomy" id="3162487"/>
    <lineage>
        <taxon>Bacteria</taxon>
        <taxon>Pseudomonadati</taxon>
        <taxon>Pseudomonadota</taxon>
        <taxon>Gammaproteobacteria</taxon>
        <taxon>Lysobacterales</taxon>
        <taxon>Rhodanobacteraceae</taxon>
        <taxon>Rhodanobacter</taxon>
    </lineage>
</organism>
<gene>
    <name evidence="3" type="ORF">ABQJ54_05530</name>
</gene>
<dbReference type="EMBL" id="JBFOHK010000001">
    <property type="protein sequence ID" value="MEW9571205.1"/>
    <property type="molecule type" value="Genomic_DNA"/>
</dbReference>
<evidence type="ECO:0008006" key="5">
    <source>
        <dbReference type="Google" id="ProtNLM"/>
    </source>
</evidence>
<feature type="compositionally biased region" description="Polar residues" evidence="1">
    <location>
        <begin position="90"/>
        <end position="102"/>
    </location>
</feature>
<accession>A0ABV3QBJ4</accession>
<evidence type="ECO:0000313" key="3">
    <source>
        <dbReference type="EMBL" id="MEW9571205.1"/>
    </source>
</evidence>
<feature type="signal peptide" evidence="2">
    <location>
        <begin position="1"/>
        <end position="20"/>
    </location>
</feature>